<evidence type="ECO:0000313" key="4">
    <source>
        <dbReference type="Proteomes" id="UP000789595"/>
    </source>
</evidence>
<dbReference type="PANTHER" id="PTHR43591">
    <property type="entry name" value="METHYLTRANSFERASE"/>
    <property type="match status" value="1"/>
</dbReference>
<evidence type="ECO:0000256" key="1">
    <source>
        <dbReference type="SAM" id="SignalP"/>
    </source>
</evidence>
<feature type="chain" id="PRO_5035207394" description="Methyltransferase domain-containing protein" evidence="1">
    <location>
        <begin position="19"/>
        <end position="350"/>
    </location>
</feature>
<feature type="domain" description="Methyltransferase" evidence="2">
    <location>
        <begin position="162"/>
        <end position="256"/>
    </location>
</feature>
<gene>
    <name evidence="3" type="ORF">PECAL_1P33830</name>
</gene>
<protein>
    <recommendedName>
        <fullName evidence="2">Methyltransferase domain-containing protein</fullName>
    </recommendedName>
</protein>
<comment type="caution">
    <text evidence="3">The sequence shown here is derived from an EMBL/GenBank/DDBJ whole genome shotgun (WGS) entry which is preliminary data.</text>
</comment>
<dbReference type="AlphaFoldDB" id="A0A8J2WFX0"/>
<reference evidence="3" key="1">
    <citation type="submission" date="2021-11" db="EMBL/GenBank/DDBJ databases">
        <authorList>
            <consortium name="Genoscope - CEA"/>
            <person name="William W."/>
        </authorList>
    </citation>
    <scope>NUCLEOTIDE SEQUENCE</scope>
</reference>
<dbReference type="InterPro" id="IPR029063">
    <property type="entry name" value="SAM-dependent_MTases_sf"/>
</dbReference>
<keyword evidence="4" id="KW-1185">Reference proteome</keyword>
<dbReference type="GO" id="GO:0008168">
    <property type="term" value="F:methyltransferase activity"/>
    <property type="evidence" value="ECO:0007669"/>
    <property type="project" value="TreeGrafter"/>
</dbReference>
<dbReference type="Pfam" id="PF13649">
    <property type="entry name" value="Methyltransf_25"/>
    <property type="match status" value="1"/>
</dbReference>
<dbReference type="CDD" id="cd02440">
    <property type="entry name" value="AdoMet_MTases"/>
    <property type="match status" value="1"/>
</dbReference>
<dbReference type="Gene3D" id="3.40.50.150">
    <property type="entry name" value="Vaccinia Virus protein VP39"/>
    <property type="match status" value="1"/>
</dbReference>
<dbReference type="InterPro" id="IPR041698">
    <property type="entry name" value="Methyltransf_25"/>
</dbReference>
<accession>A0A8J2WFX0</accession>
<name>A0A8J2WFX0_9STRA</name>
<dbReference type="PANTHER" id="PTHR43591:SF99">
    <property type="entry name" value="OS06G0646000 PROTEIN"/>
    <property type="match status" value="1"/>
</dbReference>
<evidence type="ECO:0000259" key="2">
    <source>
        <dbReference type="Pfam" id="PF13649"/>
    </source>
</evidence>
<organism evidence="3 4">
    <name type="scientific">Pelagomonas calceolata</name>
    <dbReference type="NCBI Taxonomy" id="35677"/>
    <lineage>
        <taxon>Eukaryota</taxon>
        <taxon>Sar</taxon>
        <taxon>Stramenopiles</taxon>
        <taxon>Ochrophyta</taxon>
        <taxon>Pelagophyceae</taxon>
        <taxon>Pelagomonadales</taxon>
        <taxon>Pelagomonadaceae</taxon>
        <taxon>Pelagomonas</taxon>
    </lineage>
</organism>
<sequence>MMPSHRLAAAAILATASALTTTTPKQRLRSRLQPSKDELLCDPQSKEPLAVKAQYFNGVTKKTYQSPTATYGTRFGFVDLAEAKRPRTAREIADELREQIIGRTAAQRVQEDTFRNPFVSFLYERGWRDSFKRSGFPGADEEFAEVEELFGDALSGPGADVVLDMSCGTGLFTRRLAKAKHPDTRVIAADYSESMLVETKRRLDEADLSVELFRVDVAQLPFNTQSLSAVHAGAALHCWVQLEAGLEEIRRVLKPGAPFFATTFLVGAMGTDSLPKAVRDRGYRFFTVDELEKLFVEAGFVDVVVRKEAPACAVITCAAPSSAPSPRSVEEWRAACDEEVVSFYDFGVRM</sequence>
<dbReference type="OrthoDB" id="10017101at2759"/>
<dbReference type="Proteomes" id="UP000789595">
    <property type="component" value="Unassembled WGS sequence"/>
</dbReference>
<dbReference type="SUPFAM" id="SSF53335">
    <property type="entry name" value="S-adenosyl-L-methionine-dependent methyltransferases"/>
    <property type="match status" value="1"/>
</dbReference>
<evidence type="ECO:0000313" key="3">
    <source>
        <dbReference type="EMBL" id="CAH0366870.1"/>
    </source>
</evidence>
<proteinExistence type="predicted"/>
<keyword evidence="1" id="KW-0732">Signal</keyword>
<feature type="signal peptide" evidence="1">
    <location>
        <begin position="1"/>
        <end position="18"/>
    </location>
</feature>
<dbReference type="EMBL" id="CAKKNE010000001">
    <property type="protein sequence ID" value="CAH0366870.1"/>
    <property type="molecule type" value="Genomic_DNA"/>
</dbReference>